<gene>
    <name evidence="8" type="primary">109537727</name>
    <name evidence="7" type="ORF">D910_12217</name>
    <name evidence="6" type="ORF">YQE_06471</name>
</gene>
<dbReference type="InterPro" id="IPR002893">
    <property type="entry name" value="Znf_MYND"/>
</dbReference>
<dbReference type="EnsemblMetazoa" id="XM_019904588.1">
    <property type="protein sequence ID" value="XP_019760147.1"/>
    <property type="gene ID" value="LOC109537727"/>
</dbReference>
<dbReference type="PANTHER" id="PTHR12298">
    <property type="entry name" value="PCDC2 PROGRAMMED CELL DEATH PROTEIN 2 -RELATED"/>
    <property type="match status" value="1"/>
</dbReference>
<evidence type="ECO:0000313" key="7">
    <source>
        <dbReference type="EMBL" id="ERL94945.1"/>
    </source>
</evidence>
<dbReference type="GO" id="GO:0005634">
    <property type="term" value="C:nucleus"/>
    <property type="evidence" value="ECO:0007669"/>
    <property type="project" value="TreeGrafter"/>
</dbReference>
<accession>N6U8P3</accession>
<dbReference type="EMBL" id="KB632402">
    <property type="protein sequence ID" value="ERL94945.1"/>
    <property type="molecule type" value="Genomic_DNA"/>
</dbReference>
<keyword evidence="1" id="KW-0479">Metal-binding</keyword>
<dbReference type="Proteomes" id="UP000030742">
    <property type="component" value="Unassembled WGS sequence"/>
</dbReference>
<organism evidence="6">
    <name type="scientific">Dendroctonus ponderosae</name>
    <name type="common">Mountain pine beetle</name>
    <dbReference type="NCBI Taxonomy" id="77166"/>
    <lineage>
        <taxon>Eukaryota</taxon>
        <taxon>Metazoa</taxon>
        <taxon>Ecdysozoa</taxon>
        <taxon>Arthropoda</taxon>
        <taxon>Hexapoda</taxon>
        <taxon>Insecta</taxon>
        <taxon>Pterygota</taxon>
        <taxon>Neoptera</taxon>
        <taxon>Endopterygota</taxon>
        <taxon>Coleoptera</taxon>
        <taxon>Polyphaga</taxon>
        <taxon>Cucujiformia</taxon>
        <taxon>Curculionidae</taxon>
        <taxon>Scolytinae</taxon>
        <taxon>Dendroctonus</taxon>
    </lineage>
</organism>
<dbReference type="OrthoDB" id="443682at2759"/>
<evidence type="ECO:0000256" key="1">
    <source>
        <dbReference type="ARBA" id="ARBA00022723"/>
    </source>
</evidence>
<name>N6U8P3_DENPD</name>
<evidence type="ECO:0000256" key="3">
    <source>
        <dbReference type="ARBA" id="ARBA00022833"/>
    </source>
</evidence>
<dbReference type="Pfam" id="PF04194">
    <property type="entry name" value="PDCD2_C"/>
    <property type="match status" value="1"/>
</dbReference>
<proteinExistence type="predicted"/>
<dbReference type="Proteomes" id="UP000019118">
    <property type="component" value="Unassembled WGS sequence"/>
</dbReference>
<reference evidence="8" key="2">
    <citation type="submission" date="2024-08" db="UniProtKB">
        <authorList>
            <consortium name="EnsemblMetazoa"/>
        </authorList>
    </citation>
    <scope>IDENTIFICATION</scope>
</reference>
<feature type="non-terminal residue" evidence="6">
    <location>
        <position position="1"/>
    </location>
</feature>
<evidence type="ECO:0000313" key="9">
    <source>
        <dbReference type="Proteomes" id="UP000019118"/>
    </source>
</evidence>
<evidence type="ECO:0000313" key="8">
    <source>
        <dbReference type="EnsemblMetazoa" id="XP_019760147.1"/>
    </source>
</evidence>
<dbReference type="GO" id="GO:0005737">
    <property type="term" value="C:cytoplasm"/>
    <property type="evidence" value="ECO:0007669"/>
    <property type="project" value="InterPro"/>
</dbReference>
<dbReference type="KEGG" id="dpa:109537727"/>
<dbReference type="EMBL" id="KB740958">
    <property type="protein sequence ID" value="ENN77026.1"/>
    <property type="molecule type" value="Genomic_DNA"/>
</dbReference>
<keyword evidence="3" id="KW-0862">Zinc</keyword>
<protein>
    <recommendedName>
        <fullName evidence="5">MYND-type domain-containing protein</fullName>
    </recommendedName>
</protein>
<keyword evidence="2 4" id="KW-0863">Zinc-finger</keyword>
<reference evidence="9 10" key="1">
    <citation type="journal article" date="2013" name="Genome Biol.">
        <title>Draft genome of the mountain pine beetle, Dendroctonus ponderosae Hopkins, a major forest pest.</title>
        <authorList>
            <person name="Keeling C.I."/>
            <person name="Yuen M.M."/>
            <person name="Liao N.Y."/>
            <person name="Docking T.R."/>
            <person name="Chan S.K."/>
            <person name="Taylor G.A."/>
            <person name="Palmquist D.L."/>
            <person name="Jackman S.D."/>
            <person name="Nguyen A."/>
            <person name="Li M."/>
            <person name="Henderson H."/>
            <person name="Janes J.K."/>
            <person name="Zhao Y."/>
            <person name="Pandoh P."/>
            <person name="Moore R."/>
            <person name="Sperling F.A."/>
            <person name="Huber D.P."/>
            <person name="Birol I."/>
            <person name="Jones S.J."/>
            <person name="Bohlmann J."/>
        </authorList>
    </citation>
    <scope>NUCLEOTIDE SEQUENCE</scope>
</reference>
<dbReference type="SUPFAM" id="SSF144232">
    <property type="entry name" value="HIT/MYND zinc finger-like"/>
    <property type="match status" value="1"/>
</dbReference>
<dbReference type="GO" id="GO:0008270">
    <property type="term" value="F:zinc ion binding"/>
    <property type="evidence" value="ECO:0007669"/>
    <property type="project" value="UniProtKB-KW"/>
</dbReference>
<dbReference type="InterPro" id="IPR007320">
    <property type="entry name" value="PDCD2_C"/>
</dbReference>
<dbReference type="STRING" id="77166.N6U8P3"/>
<evidence type="ECO:0000256" key="2">
    <source>
        <dbReference type="ARBA" id="ARBA00022771"/>
    </source>
</evidence>
<sequence length="357" mass="41050">MKMPKVVLGFVDKCEPWKVQSRLFPSKVGGKPAWLSLKQVPSSDQLTCETCNKVMMFLCQIYAPIESGPQLIRNFHRTIFVFLCRTVTCNKNQQITSFKIFRSTLPRENEFYSANPPELVDDPTFDVAKWINMCNLCGIAADKKCGRCKRAMYCSKEHQTLDWKKGHKLNCSTDSTTNSESTFLFPERELVNEEEVLDEKCMSEEQAVAEFHKLKDDGKIGTLAHLPESELESHVFKNDDETFSEFTDRISEYPDQVIRYDRGGAPLLIADSPLPSNIPNCEYCGQTRQFEFQIMPQLLYELHELVLDWGILLIFTCKDSCIGDSINSYKKEFVFRQDVTNVDIKSNQATDEKKTFN</sequence>
<feature type="domain" description="MYND-type" evidence="5">
    <location>
        <begin position="134"/>
        <end position="171"/>
    </location>
</feature>
<dbReference type="HOGENOM" id="CLU_034893_2_0_1"/>
<dbReference type="PROSITE" id="PS01360">
    <property type="entry name" value="ZF_MYND_1"/>
    <property type="match status" value="1"/>
</dbReference>
<dbReference type="OMA" id="HQVIRYS"/>
<evidence type="ECO:0000256" key="4">
    <source>
        <dbReference type="PROSITE-ProRule" id="PRU00134"/>
    </source>
</evidence>
<dbReference type="AlphaFoldDB" id="N6U8P3"/>
<dbReference type="PANTHER" id="PTHR12298:SF4">
    <property type="entry name" value="PROGRAMMED CELL DEATH PROTEIN 2"/>
    <property type="match status" value="1"/>
</dbReference>
<evidence type="ECO:0000313" key="10">
    <source>
        <dbReference type="Proteomes" id="UP000030742"/>
    </source>
</evidence>
<keyword evidence="9" id="KW-1185">Reference proteome</keyword>
<evidence type="ECO:0000313" key="6">
    <source>
        <dbReference type="EMBL" id="ENN77026.1"/>
    </source>
</evidence>
<dbReference type="Gene3D" id="6.10.140.2220">
    <property type="match status" value="1"/>
</dbReference>
<dbReference type="PROSITE" id="PS50865">
    <property type="entry name" value="ZF_MYND_2"/>
    <property type="match status" value="1"/>
</dbReference>
<evidence type="ECO:0000259" key="5">
    <source>
        <dbReference type="PROSITE" id="PS50865"/>
    </source>
</evidence>
<dbReference type="Pfam" id="PF01753">
    <property type="entry name" value="zf-MYND"/>
    <property type="match status" value="1"/>
</dbReference>